<sequence>MSTFVSREEILPNTETVLQTYVRRNFIWKVSFIAGLGGILYGFDMGIIAAALIFVRESFSLSTRMEEVVVSIVLVGAMLGAIAGGSIADRIGRRATLLWGGGIFLIASLLAPASPNAATLIVARALLGIAIGFTSVTAPVYISELAPPQSRGRLIGLYQFALTVGIALADLVGYWFAGQHAWRLMFGLGAAPAALFVVLLLTLPESPRWLFAQNRVAEAQSVLSSYTDEAGARLLIEDIHSALDLKVEKRWSALWSPAVRLSLLIAVGFTVLQQVTGINTIIYYGPRIFSLAGITSNRSAIFATLLVAVTNVLATIIALVLVDRVGRKPLLYAGISGMTASLFLLAYSFHNPAAFGAAPGIIATICLMVYITCFAFSMGPIAWILVSEVFPLQLRGRGVAAASLGSGAANFLVSITFLSLIKVAGNSVTFIIYGAFCIVTLLFVRFIVPETKGRELESISAGHGASVS</sequence>
<dbReference type="InterPro" id="IPR005828">
    <property type="entry name" value="MFS_sugar_transport-like"/>
</dbReference>
<dbReference type="STRING" id="682795.AciX8_2252"/>
<reference evidence="10 11" key="1">
    <citation type="submission" date="2011-11" db="EMBL/GenBank/DDBJ databases">
        <title>Complete sequence of Granulicella mallensis MP5ACTX8.</title>
        <authorList>
            <consortium name="US DOE Joint Genome Institute"/>
            <person name="Lucas S."/>
            <person name="Copeland A."/>
            <person name="Lapidus A."/>
            <person name="Cheng J.-F."/>
            <person name="Goodwin L."/>
            <person name="Pitluck S."/>
            <person name="Peters L."/>
            <person name="Lu M."/>
            <person name="Detter J.C."/>
            <person name="Han C."/>
            <person name="Tapia R."/>
            <person name="Land M."/>
            <person name="Hauser L."/>
            <person name="Kyrpides N."/>
            <person name="Ivanova N."/>
            <person name="Mikhailova N."/>
            <person name="Pagani I."/>
            <person name="Rawat S."/>
            <person name="Mannisto M."/>
            <person name="Haggblom M."/>
            <person name="Woyke T."/>
        </authorList>
    </citation>
    <scope>NUCLEOTIDE SEQUENCE [LARGE SCALE GENOMIC DNA]</scope>
    <source>
        <strain evidence="11">ATCC BAA-1857 / DSM 23137 / MP5ACTX8</strain>
    </source>
</reference>
<dbReference type="Proteomes" id="UP000007113">
    <property type="component" value="Chromosome"/>
</dbReference>
<feature type="transmembrane region" description="Helical" evidence="8">
    <location>
        <begin position="68"/>
        <end position="88"/>
    </location>
</feature>
<evidence type="ECO:0000313" key="11">
    <source>
        <dbReference type="Proteomes" id="UP000007113"/>
    </source>
</evidence>
<evidence type="ECO:0000256" key="3">
    <source>
        <dbReference type="ARBA" id="ARBA00022448"/>
    </source>
</evidence>
<gene>
    <name evidence="10" type="ordered locus">AciX8_2252</name>
</gene>
<feature type="transmembrane region" description="Helical" evidence="8">
    <location>
        <begin position="427"/>
        <end position="448"/>
    </location>
</feature>
<feature type="transmembrane region" description="Helical" evidence="8">
    <location>
        <begin position="154"/>
        <end position="176"/>
    </location>
</feature>
<comment type="similarity">
    <text evidence="2 7">Belongs to the major facilitator superfamily. Sugar transporter (TC 2.A.1.1) family.</text>
</comment>
<name>G8NW58_GRAMM</name>
<organism evidence="10 11">
    <name type="scientific">Granulicella mallensis (strain ATCC BAA-1857 / DSM 23137 / MP5ACTX8)</name>
    <dbReference type="NCBI Taxonomy" id="682795"/>
    <lineage>
        <taxon>Bacteria</taxon>
        <taxon>Pseudomonadati</taxon>
        <taxon>Acidobacteriota</taxon>
        <taxon>Terriglobia</taxon>
        <taxon>Terriglobales</taxon>
        <taxon>Acidobacteriaceae</taxon>
        <taxon>Granulicella</taxon>
    </lineage>
</organism>
<feature type="transmembrane region" description="Helical" evidence="8">
    <location>
        <begin position="361"/>
        <end position="386"/>
    </location>
</feature>
<dbReference type="SUPFAM" id="SSF103473">
    <property type="entry name" value="MFS general substrate transporter"/>
    <property type="match status" value="1"/>
</dbReference>
<evidence type="ECO:0000313" key="10">
    <source>
        <dbReference type="EMBL" id="AEU36570.1"/>
    </source>
</evidence>
<dbReference type="OrthoDB" id="9783823at2"/>
<dbReference type="eggNOG" id="COG0477">
    <property type="taxonomic scope" value="Bacteria"/>
</dbReference>
<dbReference type="InterPro" id="IPR005829">
    <property type="entry name" value="Sugar_transporter_CS"/>
</dbReference>
<dbReference type="FunFam" id="1.20.1250.20:FF:000134">
    <property type="entry name" value="MFS sugar transporter protein"/>
    <property type="match status" value="1"/>
</dbReference>
<evidence type="ECO:0000256" key="1">
    <source>
        <dbReference type="ARBA" id="ARBA00004141"/>
    </source>
</evidence>
<evidence type="ECO:0000256" key="7">
    <source>
        <dbReference type="RuleBase" id="RU003346"/>
    </source>
</evidence>
<dbReference type="InterPro" id="IPR003663">
    <property type="entry name" value="Sugar/inositol_transpt"/>
</dbReference>
<feature type="transmembrane region" description="Helical" evidence="8">
    <location>
        <begin position="300"/>
        <end position="322"/>
    </location>
</feature>
<comment type="subcellular location">
    <subcellularLocation>
        <location evidence="1">Membrane</location>
        <topology evidence="1">Multi-pass membrane protein</topology>
    </subcellularLocation>
</comment>
<keyword evidence="5 8" id="KW-1133">Transmembrane helix</keyword>
<dbReference type="GO" id="GO:0016020">
    <property type="term" value="C:membrane"/>
    <property type="evidence" value="ECO:0007669"/>
    <property type="project" value="UniProtKB-SubCell"/>
</dbReference>
<keyword evidence="3 7" id="KW-0813">Transport</keyword>
<dbReference type="EMBL" id="CP003130">
    <property type="protein sequence ID" value="AEU36570.1"/>
    <property type="molecule type" value="Genomic_DNA"/>
</dbReference>
<feature type="transmembrane region" description="Helical" evidence="8">
    <location>
        <begin position="32"/>
        <end position="56"/>
    </location>
</feature>
<evidence type="ECO:0000256" key="6">
    <source>
        <dbReference type="ARBA" id="ARBA00023136"/>
    </source>
</evidence>
<evidence type="ECO:0000256" key="2">
    <source>
        <dbReference type="ARBA" id="ARBA00010992"/>
    </source>
</evidence>
<keyword evidence="4 8" id="KW-0812">Transmembrane</keyword>
<dbReference type="HOGENOM" id="CLU_001265_30_5_0"/>
<dbReference type="AlphaFoldDB" id="G8NW58"/>
<dbReference type="PRINTS" id="PR00171">
    <property type="entry name" value="SUGRTRNSPORT"/>
</dbReference>
<keyword evidence="10" id="KW-0762">Sugar transport</keyword>
<feature type="transmembrane region" description="Helical" evidence="8">
    <location>
        <begin position="329"/>
        <end position="349"/>
    </location>
</feature>
<evidence type="ECO:0000256" key="5">
    <source>
        <dbReference type="ARBA" id="ARBA00022989"/>
    </source>
</evidence>
<dbReference type="PROSITE" id="PS00216">
    <property type="entry name" value="SUGAR_TRANSPORT_1"/>
    <property type="match status" value="1"/>
</dbReference>
<protein>
    <submittedName>
        <fullName evidence="10">Sugar transporter</fullName>
    </submittedName>
</protein>
<proteinExistence type="inferred from homology"/>
<evidence type="ECO:0000256" key="4">
    <source>
        <dbReference type="ARBA" id="ARBA00022692"/>
    </source>
</evidence>
<feature type="transmembrane region" description="Helical" evidence="8">
    <location>
        <begin position="182"/>
        <end position="203"/>
    </location>
</feature>
<evidence type="ECO:0000256" key="8">
    <source>
        <dbReference type="SAM" id="Phobius"/>
    </source>
</evidence>
<dbReference type="PROSITE" id="PS00217">
    <property type="entry name" value="SUGAR_TRANSPORT_2"/>
    <property type="match status" value="1"/>
</dbReference>
<evidence type="ECO:0000259" key="9">
    <source>
        <dbReference type="PROSITE" id="PS50850"/>
    </source>
</evidence>
<dbReference type="PANTHER" id="PTHR48020">
    <property type="entry name" value="PROTON MYO-INOSITOL COTRANSPORTER"/>
    <property type="match status" value="1"/>
</dbReference>
<accession>G8NW58</accession>
<feature type="domain" description="Major facilitator superfamily (MFS) profile" evidence="9">
    <location>
        <begin position="30"/>
        <end position="452"/>
    </location>
</feature>
<feature type="transmembrane region" description="Helical" evidence="8">
    <location>
        <begin position="398"/>
        <end position="421"/>
    </location>
</feature>
<keyword evidence="6 8" id="KW-0472">Membrane</keyword>
<feature type="transmembrane region" description="Helical" evidence="8">
    <location>
        <begin position="121"/>
        <end position="142"/>
    </location>
</feature>
<dbReference type="GO" id="GO:0022857">
    <property type="term" value="F:transmembrane transporter activity"/>
    <property type="evidence" value="ECO:0007669"/>
    <property type="project" value="InterPro"/>
</dbReference>
<dbReference type="NCBIfam" id="TIGR00879">
    <property type="entry name" value="SP"/>
    <property type="match status" value="1"/>
</dbReference>
<dbReference type="InterPro" id="IPR020846">
    <property type="entry name" value="MFS_dom"/>
</dbReference>
<feature type="transmembrane region" description="Helical" evidence="8">
    <location>
        <begin position="95"/>
        <end position="115"/>
    </location>
</feature>
<dbReference type="PROSITE" id="PS50850">
    <property type="entry name" value="MFS"/>
    <property type="match status" value="1"/>
</dbReference>
<feature type="transmembrane region" description="Helical" evidence="8">
    <location>
        <begin position="258"/>
        <end position="285"/>
    </location>
</feature>
<dbReference type="PANTHER" id="PTHR48020:SF12">
    <property type="entry name" value="PROTON MYO-INOSITOL COTRANSPORTER"/>
    <property type="match status" value="1"/>
</dbReference>
<dbReference type="InterPro" id="IPR036259">
    <property type="entry name" value="MFS_trans_sf"/>
</dbReference>
<dbReference type="InterPro" id="IPR050814">
    <property type="entry name" value="Myo-inositol_Transporter"/>
</dbReference>
<dbReference type="KEGG" id="gma:AciX8_2252"/>
<keyword evidence="11" id="KW-1185">Reference proteome</keyword>
<dbReference type="Pfam" id="PF00083">
    <property type="entry name" value="Sugar_tr"/>
    <property type="match status" value="1"/>
</dbReference>
<dbReference type="Gene3D" id="1.20.1250.20">
    <property type="entry name" value="MFS general substrate transporter like domains"/>
    <property type="match status" value="2"/>
</dbReference>